<evidence type="ECO:0000313" key="2">
    <source>
        <dbReference type="EMBL" id="CAG8327545.1"/>
    </source>
</evidence>
<dbReference type="OrthoDB" id="4313807at2759"/>
<protein>
    <submittedName>
        <fullName evidence="2">Uncharacterized protein</fullName>
    </submittedName>
</protein>
<evidence type="ECO:0000313" key="3">
    <source>
        <dbReference type="Proteomes" id="UP001153461"/>
    </source>
</evidence>
<reference evidence="2" key="1">
    <citation type="submission" date="2021-07" db="EMBL/GenBank/DDBJ databases">
        <authorList>
            <person name="Branca A.L. A."/>
        </authorList>
    </citation>
    <scope>NUCLEOTIDE SEQUENCE</scope>
</reference>
<comment type="caution">
    <text evidence="2">The sequence shown here is derived from an EMBL/GenBank/DDBJ whole genome shotgun (WGS) entry which is preliminary data.</text>
</comment>
<organism evidence="2 3">
    <name type="scientific">Penicillium nalgiovense</name>
    <dbReference type="NCBI Taxonomy" id="60175"/>
    <lineage>
        <taxon>Eukaryota</taxon>
        <taxon>Fungi</taxon>
        <taxon>Dikarya</taxon>
        <taxon>Ascomycota</taxon>
        <taxon>Pezizomycotina</taxon>
        <taxon>Eurotiomycetes</taxon>
        <taxon>Eurotiomycetidae</taxon>
        <taxon>Eurotiales</taxon>
        <taxon>Aspergillaceae</taxon>
        <taxon>Penicillium</taxon>
    </lineage>
</organism>
<dbReference type="AlphaFoldDB" id="A0A9W4IQI7"/>
<accession>A0A9W4IQI7</accession>
<name>A0A9W4IQI7_PENNA</name>
<dbReference type="EMBL" id="CAJVNV010000639">
    <property type="protein sequence ID" value="CAG8327545.1"/>
    <property type="molecule type" value="Genomic_DNA"/>
</dbReference>
<gene>
    <name evidence="2" type="ORF">PNAL_LOCUS10514</name>
</gene>
<feature type="region of interest" description="Disordered" evidence="1">
    <location>
        <begin position="120"/>
        <end position="141"/>
    </location>
</feature>
<sequence length="239" mass="27759">MCHSIIWYHALCQHQCPNASYSIACHGAFRRGYECTEDRSTLYFSLIGNCVQCKLNQLLLRHRTIREWRREDLVSALNHAFQYSDEDGLTIDDSDAEELDMETWISQSPSLTQRCFAGRAENRETRTSVRSGPARMPTLVQQPSPHLPCVALVEHADDYADDKDESLQESQPQTGRIWRSRIPLPSRWVRSPQDRSYLGFITDDDMSDREPLLRTSKPKRYRRAWRSWIPLPSMKVSGQ</sequence>
<evidence type="ECO:0000256" key="1">
    <source>
        <dbReference type="SAM" id="MobiDB-lite"/>
    </source>
</evidence>
<proteinExistence type="predicted"/>
<dbReference type="Proteomes" id="UP001153461">
    <property type="component" value="Unassembled WGS sequence"/>
</dbReference>